<organism evidence="1">
    <name type="scientific">Gaeumannomyces tritici (strain R3-111a-1)</name>
    <name type="common">Wheat and barley take-all root rot fungus</name>
    <name type="synonym">Gaeumannomyces graminis var. tritici</name>
    <dbReference type="NCBI Taxonomy" id="644352"/>
    <lineage>
        <taxon>Eukaryota</taxon>
        <taxon>Fungi</taxon>
        <taxon>Dikarya</taxon>
        <taxon>Ascomycota</taxon>
        <taxon>Pezizomycotina</taxon>
        <taxon>Sordariomycetes</taxon>
        <taxon>Sordariomycetidae</taxon>
        <taxon>Magnaporthales</taxon>
        <taxon>Magnaporthaceae</taxon>
        <taxon>Gaeumannomyces</taxon>
    </lineage>
</organism>
<dbReference type="AlphaFoldDB" id="J3PG10"/>
<dbReference type="eggNOG" id="ENOG502R8E4">
    <property type="taxonomic scope" value="Eukaryota"/>
</dbReference>
<evidence type="ECO:0000313" key="1">
    <source>
        <dbReference type="EMBL" id="EJT70263.1"/>
    </source>
</evidence>
<gene>
    <name evidence="2" type="primary">20352894</name>
    <name evidence="1" type="ORF">GGTG_12436</name>
</gene>
<reference evidence="2" key="5">
    <citation type="submission" date="2018-04" db="UniProtKB">
        <authorList>
            <consortium name="EnsemblFungi"/>
        </authorList>
    </citation>
    <scope>IDENTIFICATION</scope>
    <source>
        <strain evidence="2">R3-111a-1</strain>
    </source>
</reference>
<evidence type="ECO:0000313" key="2">
    <source>
        <dbReference type="EnsemblFungi" id="EJT70263"/>
    </source>
</evidence>
<dbReference type="VEuPathDB" id="FungiDB:GGTG_12436"/>
<dbReference type="GeneID" id="20352894"/>
<evidence type="ECO:0008006" key="4">
    <source>
        <dbReference type="Google" id="ProtNLM"/>
    </source>
</evidence>
<dbReference type="EMBL" id="GL385402">
    <property type="protein sequence ID" value="EJT70263.1"/>
    <property type="molecule type" value="Genomic_DNA"/>
</dbReference>
<dbReference type="RefSeq" id="XP_009228597.1">
    <property type="nucleotide sequence ID" value="XM_009230333.1"/>
</dbReference>
<protein>
    <recommendedName>
        <fullName evidence="4">Cupin 2 conserved barrel domain-containing protein</fullName>
    </recommendedName>
</protein>
<name>J3PG10_GAET3</name>
<sequence>MTKRWQAWLSPRPSRRSNIAAEAEFTAVHGSALIQSFNDADTGRWHVVETHYVGNKLARDGKSGPPLHIHIKQVEYFEVMQGVMAVDINGTQHRLTRESGRVTVPRGARHRFWVHPDSQEDLVFRFDTDPQDVDNIFDERYLKNSLGYIADCGREGLVPSFPQLLLMNIDHGTVFTPPFWLPIWMLVAFHHVVGYWIGGRILGYKSSYPEYSDDPRAR</sequence>
<dbReference type="InterPro" id="IPR011051">
    <property type="entry name" value="RmlC_Cupin_sf"/>
</dbReference>
<reference evidence="1" key="2">
    <citation type="submission" date="2010-07" db="EMBL/GenBank/DDBJ databases">
        <authorList>
            <consortium name="The Broad Institute Genome Sequencing Platform"/>
            <consortium name="Broad Institute Genome Sequencing Center for Infectious Disease"/>
            <person name="Ma L.-J."/>
            <person name="Dead R."/>
            <person name="Young S."/>
            <person name="Zeng Q."/>
            <person name="Koehrsen M."/>
            <person name="Alvarado L."/>
            <person name="Berlin A."/>
            <person name="Chapman S.B."/>
            <person name="Chen Z."/>
            <person name="Freedman E."/>
            <person name="Gellesch M."/>
            <person name="Goldberg J."/>
            <person name="Griggs A."/>
            <person name="Gujja S."/>
            <person name="Heilman E.R."/>
            <person name="Heiman D."/>
            <person name="Hepburn T."/>
            <person name="Howarth C."/>
            <person name="Jen D."/>
            <person name="Larson L."/>
            <person name="Mehta T."/>
            <person name="Neiman D."/>
            <person name="Pearson M."/>
            <person name="Roberts A."/>
            <person name="Saif S."/>
            <person name="Shea T."/>
            <person name="Shenoy N."/>
            <person name="Sisk P."/>
            <person name="Stolte C."/>
            <person name="Sykes S."/>
            <person name="Walk T."/>
            <person name="White J."/>
            <person name="Yandava C."/>
            <person name="Haas B."/>
            <person name="Nusbaum C."/>
            <person name="Birren B."/>
        </authorList>
    </citation>
    <scope>NUCLEOTIDE SEQUENCE</scope>
    <source>
        <strain evidence="1">R3-111a-1</strain>
    </source>
</reference>
<reference evidence="3" key="1">
    <citation type="submission" date="2010-07" db="EMBL/GenBank/DDBJ databases">
        <title>The genome sequence of Gaeumannomyces graminis var. tritici strain R3-111a-1.</title>
        <authorList>
            <consortium name="The Broad Institute Genome Sequencing Platform"/>
            <person name="Ma L.-J."/>
            <person name="Dead R."/>
            <person name="Young S."/>
            <person name="Zeng Q."/>
            <person name="Koehrsen M."/>
            <person name="Alvarado L."/>
            <person name="Berlin A."/>
            <person name="Chapman S.B."/>
            <person name="Chen Z."/>
            <person name="Freedman E."/>
            <person name="Gellesch M."/>
            <person name="Goldberg J."/>
            <person name="Griggs A."/>
            <person name="Gujja S."/>
            <person name="Heilman E.R."/>
            <person name="Heiman D."/>
            <person name="Hepburn T."/>
            <person name="Howarth C."/>
            <person name="Jen D."/>
            <person name="Larson L."/>
            <person name="Mehta T."/>
            <person name="Neiman D."/>
            <person name="Pearson M."/>
            <person name="Roberts A."/>
            <person name="Saif S."/>
            <person name="Shea T."/>
            <person name="Shenoy N."/>
            <person name="Sisk P."/>
            <person name="Stolte C."/>
            <person name="Sykes S."/>
            <person name="Walk T."/>
            <person name="White J."/>
            <person name="Yandava C."/>
            <person name="Haas B."/>
            <person name="Nusbaum C."/>
            <person name="Birren B."/>
        </authorList>
    </citation>
    <scope>NUCLEOTIDE SEQUENCE [LARGE SCALE GENOMIC DNA]</scope>
    <source>
        <strain evidence="3">R3-111a-1</strain>
    </source>
</reference>
<dbReference type="SUPFAM" id="SSF51182">
    <property type="entry name" value="RmlC-like cupins"/>
    <property type="match status" value="1"/>
</dbReference>
<evidence type="ECO:0000313" key="3">
    <source>
        <dbReference type="Proteomes" id="UP000006039"/>
    </source>
</evidence>
<dbReference type="InterPro" id="IPR014710">
    <property type="entry name" value="RmlC-like_jellyroll"/>
</dbReference>
<keyword evidence="3" id="KW-1185">Reference proteome</keyword>
<proteinExistence type="predicted"/>
<accession>J3PG10</accession>
<reference evidence="2" key="4">
    <citation type="journal article" date="2015" name="G3 (Bethesda)">
        <title>Genome sequences of three phytopathogenic species of the Magnaporthaceae family of fungi.</title>
        <authorList>
            <person name="Okagaki L.H."/>
            <person name="Nunes C.C."/>
            <person name="Sailsbery J."/>
            <person name="Clay B."/>
            <person name="Brown D."/>
            <person name="John T."/>
            <person name="Oh Y."/>
            <person name="Young N."/>
            <person name="Fitzgerald M."/>
            <person name="Haas B.J."/>
            <person name="Zeng Q."/>
            <person name="Young S."/>
            <person name="Adiconis X."/>
            <person name="Fan L."/>
            <person name="Levin J.Z."/>
            <person name="Mitchell T.K."/>
            <person name="Okubara P.A."/>
            <person name="Farman M.L."/>
            <person name="Kohn L.M."/>
            <person name="Birren B."/>
            <person name="Ma L.-J."/>
            <person name="Dean R.A."/>
        </authorList>
    </citation>
    <scope>NUCLEOTIDE SEQUENCE</scope>
    <source>
        <strain evidence="2">R3-111a-1</strain>
    </source>
</reference>
<dbReference type="Gene3D" id="2.60.120.10">
    <property type="entry name" value="Jelly Rolls"/>
    <property type="match status" value="1"/>
</dbReference>
<dbReference type="STRING" id="644352.J3PG10"/>
<reference evidence="1" key="3">
    <citation type="submission" date="2010-09" db="EMBL/GenBank/DDBJ databases">
        <title>Annotation of Gaeumannomyces graminis var. tritici R3-111a-1.</title>
        <authorList>
            <consortium name="The Broad Institute Genome Sequencing Platform"/>
            <person name="Ma L.-J."/>
            <person name="Dead R."/>
            <person name="Young S.K."/>
            <person name="Zeng Q."/>
            <person name="Gargeya S."/>
            <person name="Fitzgerald M."/>
            <person name="Haas B."/>
            <person name="Abouelleil A."/>
            <person name="Alvarado L."/>
            <person name="Arachchi H.M."/>
            <person name="Berlin A."/>
            <person name="Brown A."/>
            <person name="Chapman S.B."/>
            <person name="Chen Z."/>
            <person name="Dunbar C."/>
            <person name="Freedman E."/>
            <person name="Gearin G."/>
            <person name="Gellesch M."/>
            <person name="Goldberg J."/>
            <person name="Griggs A."/>
            <person name="Gujja S."/>
            <person name="Heiman D."/>
            <person name="Howarth C."/>
            <person name="Larson L."/>
            <person name="Lui A."/>
            <person name="MacDonald P.J.P."/>
            <person name="Mehta T."/>
            <person name="Montmayeur A."/>
            <person name="Murphy C."/>
            <person name="Neiman D."/>
            <person name="Pearson M."/>
            <person name="Priest M."/>
            <person name="Roberts A."/>
            <person name="Saif S."/>
            <person name="Shea T."/>
            <person name="Shenoy N."/>
            <person name="Sisk P."/>
            <person name="Stolte C."/>
            <person name="Sykes S."/>
            <person name="Yandava C."/>
            <person name="Wortman J."/>
            <person name="Nusbaum C."/>
            <person name="Birren B."/>
        </authorList>
    </citation>
    <scope>NUCLEOTIDE SEQUENCE</scope>
    <source>
        <strain evidence="1">R3-111a-1</strain>
    </source>
</reference>
<dbReference type="Proteomes" id="UP000006039">
    <property type="component" value="Unassembled WGS sequence"/>
</dbReference>
<dbReference type="OrthoDB" id="9976870at2759"/>
<dbReference type="EnsemblFungi" id="EJT70263">
    <property type="protein sequence ID" value="EJT70263"/>
    <property type="gene ID" value="GGTG_12436"/>
</dbReference>
<dbReference type="HOGENOM" id="CLU_089363_0_0_1"/>